<sequence>MTAQFCSCPCISPIPSSSWRRRMRRVRLVARRQTYVDLLQEQDRLREVAYQSFQDGILVAMCNYSIPSVCSPQVSTDHACVGVASEPMHAQTPAAVAEMGQEEEAEEEYAHAVSLAVSLDSKRFEGEGAAPSGVSACDGVVSEPMVAQPSTAVAEMEQEGEAEEDYVHEVSTAVAKMDLQEKEVMEEDEDDLQHDQAPEAMVDVETAVELVPTHLRMPSGNSGNVVWIPRRTVAVLQTVNLLYTRTPTHSKS</sequence>
<reference evidence="1" key="1">
    <citation type="submission" date="2023-10" db="EMBL/GenBank/DDBJ databases">
        <authorList>
            <person name="Chen Y."/>
            <person name="Shah S."/>
            <person name="Dougan E. K."/>
            <person name="Thang M."/>
            <person name="Chan C."/>
        </authorList>
    </citation>
    <scope>NUCLEOTIDE SEQUENCE [LARGE SCALE GENOMIC DNA]</scope>
</reference>
<accession>A0ABN9X0M5</accession>
<evidence type="ECO:0000313" key="1">
    <source>
        <dbReference type="EMBL" id="CAK0892802.1"/>
    </source>
</evidence>
<protein>
    <submittedName>
        <fullName evidence="1">Uncharacterized protein</fullName>
    </submittedName>
</protein>
<dbReference type="Proteomes" id="UP001189429">
    <property type="component" value="Unassembled WGS sequence"/>
</dbReference>
<organism evidence="1 2">
    <name type="scientific">Prorocentrum cordatum</name>
    <dbReference type="NCBI Taxonomy" id="2364126"/>
    <lineage>
        <taxon>Eukaryota</taxon>
        <taxon>Sar</taxon>
        <taxon>Alveolata</taxon>
        <taxon>Dinophyceae</taxon>
        <taxon>Prorocentrales</taxon>
        <taxon>Prorocentraceae</taxon>
        <taxon>Prorocentrum</taxon>
    </lineage>
</organism>
<keyword evidence="2" id="KW-1185">Reference proteome</keyword>
<gene>
    <name evidence="1" type="ORF">PCOR1329_LOCUS72361</name>
</gene>
<name>A0ABN9X0M5_9DINO</name>
<dbReference type="EMBL" id="CAUYUJ010019667">
    <property type="protein sequence ID" value="CAK0892802.1"/>
    <property type="molecule type" value="Genomic_DNA"/>
</dbReference>
<evidence type="ECO:0000313" key="2">
    <source>
        <dbReference type="Proteomes" id="UP001189429"/>
    </source>
</evidence>
<proteinExistence type="predicted"/>
<comment type="caution">
    <text evidence="1">The sequence shown here is derived from an EMBL/GenBank/DDBJ whole genome shotgun (WGS) entry which is preliminary data.</text>
</comment>